<dbReference type="GO" id="GO:0016787">
    <property type="term" value="F:hydrolase activity"/>
    <property type="evidence" value="ECO:0007669"/>
    <property type="project" value="UniProtKB-KW"/>
</dbReference>
<accession>A0ABP8U8F3</accession>
<dbReference type="InterPro" id="IPR029058">
    <property type="entry name" value="AB_hydrolase_fold"/>
</dbReference>
<gene>
    <name evidence="2" type="ORF">GCM10023196_023920</name>
</gene>
<sequence>MIDRTPAGQGDGPLEWTRTRYTANGGVDIAFDRLRGSRGEPLLLIMGLAVSRFWWPAGLCEAFADEGFEVARYDQRDAGESTRMPSTPTGNPFAALFGRRGSSYTAEDMTDDAVAVLDALGWERAHVFGHSLGGQLAQRIALRHPDRVLSLTSSAAVPSDVSGLGVVRYLRFGLLAKLARMKFPEGREGDIEAALAVWRGIASPGYPFDEGAARAWIEAEVDSGPRDNKAQSRQIGAQWHGPRLRELHLPALVLHGEQDQLLRVAAGRATARAIEGARLVTLPDVGHDLPAALWRDIAREVRATADRATRRVTDPDRPVRGSSA</sequence>
<keyword evidence="2" id="KW-0378">Hydrolase</keyword>
<dbReference type="SUPFAM" id="SSF53474">
    <property type="entry name" value="alpha/beta-Hydrolases"/>
    <property type="match status" value="1"/>
</dbReference>
<dbReference type="Pfam" id="PF00561">
    <property type="entry name" value="Abhydrolase_1"/>
    <property type="match status" value="1"/>
</dbReference>
<dbReference type="PANTHER" id="PTHR43433">
    <property type="entry name" value="HYDROLASE, ALPHA/BETA FOLD FAMILY PROTEIN"/>
    <property type="match status" value="1"/>
</dbReference>
<protein>
    <submittedName>
        <fullName evidence="2">Alpha/beta hydrolase</fullName>
    </submittedName>
</protein>
<dbReference type="Gene3D" id="3.40.50.1820">
    <property type="entry name" value="alpha/beta hydrolase"/>
    <property type="match status" value="1"/>
</dbReference>
<dbReference type="PRINTS" id="PR00111">
    <property type="entry name" value="ABHYDROLASE"/>
</dbReference>
<reference evidence="3" key="1">
    <citation type="journal article" date="2019" name="Int. J. Syst. Evol. Microbiol.">
        <title>The Global Catalogue of Microorganisms (GCM) 10K type strain sequencing project: providing services to taxonomists for standard genome sequencing and annotation.</title>
        <authorList>
            <consortium name="The Broad Institute Genomics Platform"/>
            <consortium name="The Broad Institute Genome Sequencing Center for Infectious Disease"/>
            <person name="Wu L."/>
            <person name="Ma J."/>
        </authorList>
    </citation>
    <scope>NUCLEOTIDE SEQUENCE [LARGE SCALE GENOMIC DNA]</scope>
    <source>
        <strain evidence="3">JCM 17939</strain>
    </source>
</reference>
<dbReference type="EMBL" id="BAABHK010000003">
    <property type="protein sequence ID" value="GAA4624307.1"/>
    <property type="molecule type" value="Genomic_DNA"/>
</dbReference>
<dbReference type="InterPro" id="IPR050471">
    <property type="entry name" value="AB_hydrolase"/>
</dbReference>
<organism evidence="2 3">
    <name type="scientific">Actinoallomurus vinaceus</name>
    <dbReference type="NCBI Taxonomy" id="1080074"/>
    <lineage>
        <taxon>Bacteria</taxon>
        <taxon>Bacillati</taxon>
        <taxon>Actinomycetota</taxon>
        <taxon>Actinomycetes</taxon>
        <taxon>Streptosporangiales</taxon>
        <taxon>Thermomonosporaceae</taxon>
        <taxon>Actinoallomurus</taxon>
    </lineage>
</organism>
<proteinExistence type="predicted"/>
<dbReference type="RefSeq" id="WP_345430786.1">
    <property type="nucleotide sequence ID" value="NZ_BAABHK010000003.1"/>
</dbReference>
<evidence type="ECO:0000259" key="1">
    <source>
        <dbReference type="Pfam" id="PF00561"/>
    </source>
</evidence>
<name>A0ABP8U8F3_9ACTN</name>
<feature type="domain" description="AB hydrolase-1" evidence="1">
    <location>
        <begin position="41"/>
        <end position="166"/>
    </location>
</feature>
<evidence type="ECO:0000313" key="2">
    <source>
        <dbReference type="EMBL" id="GAA4624307.1"/>
    </source>
</evidence>
<evidence type="ECO:0000313" key="3">
    <source>
        <dbReference type="Proteomes" id="UP001501442"/>
    </source>
</evidence>
<comment type="caution">
    <text evidence="2">The sequence shown here is derived from an EMBL/GenBank/DDBJ whole genome shotgun (WGS) entry which is preliminary data.</text>
</comment>
<dbReference type="InterPro" id="IPR000073">
    <property type="entry name" value="AB_hydrolase_1"/>
</dbReference>
<keyword evidence="3" id="KW-1185">Reference proteome</keyword>
<dbReference type="Proteomes" id="UP001501442">
    <property type="component" value="Unassembled WGS sequence"/>
</dbReference>
<dbReference type="PANTHER" id="PTHR43433:SF5">
    <property type="entry name" value="AB HYDROLASE-1 DOMAIN-CONTAINING PROTEIN"/>
    <property type="match status" value="1"/>
</dbReference>